<comment type="subcellular location">
    <subcellularLocation>
        <location evidence="1">Membrane</location>
        <topology evidence="1">Single-pass type I membrane protein</topology>
    </subcellularLocation>
</comment>
<dbReference type="Pfam" id="PF07686">
    <property type="entry name" value="V-set"/>
    <property type="match status" value="1"/>
</dbReference>
<dbReference type="InterPro" id="IPR003598">
    <property type="entry name" value="Ig_sub2"/>
</dbReference>
<feature type="compositionally biased region" description="Basic and acidic residues" evidence="9">
    <location>
        <begin position="550"/>
        <end position="564"/>
    </location>
</feature>
<evidence type="ECO:0000313" key="11">
    <source>
        <dbReference type="Ensembl" id="ENSDLAP00005002615.2"/>
    </source>
</evidence>
<evidence type="ECO:0000256" key="6">
    <source>
        <dbReference type="ARBA" id="ARBA00023136"/>
    </source>
</evidence>
<keyword evidence="7" id="KW-1015">Disulfide bond</keyword>
<feature type="domain" description="Ig-like" evidence="10">
    <location>
        <begin position="135"/>
        <end position="228"/>
    </location>
</feature>
<name>A0A8C4DEF2_DICLA</name>
<dbReference type="CDD" id="cd00096">
    <property type="entry name" value="Ig"/>
    <property type="match status" value="1"/>
</dbReference>
<dbReference type="PROSITE" id="PS50835">
    <property type="entry name" value="IG_LIKE"/>
    <property type="match status" value="2"/>
</dbReference>
<keyword evidence="6" id="KW-0472">Membrane</keyword>
<dbReference type="SMART" id="SM00409">
    <property type="entry name" value="IG"/>
    <property type="match status" value="3"/>
</dbReference>
<evidence type="ECO:0000256" key="2">
    <source>
        <dbReference type="ARBA" id="ARBA00022692"/>
    </source>
</evidence>
<dbReference type="Proteomes" id="UP000694389">
    <property type="component" value="Unassembled WGS sequence"/>
</dbReference>
<accession>A0A8C4DEF2</accession>
<dbReference type="Pfam" id="PF13927">
    <property type="entry name" value="Ig_3"/>
    <property type="match status" value="1"/>
</dbReference>
<dbReference type="InterPro" id="IPR013106">
    <property type="entry name" value="Ig_V-set"/>
</dbReference>
<feature type="domain" description="Ig-like" evidence="10">
    <location>
        <begin position="229"/>
        <end position="324"/>
    </location>
</feature>
<dbReference type="PANTHER" id="PTHR12035:SF128">
    <property type="entry name" value="BRANCHED CHAIN KETO ACID DEHYDROGENASE E1 SUBUNIT BETA,-LIKE-RELATED"/>
    <property type="match status" value="1"/>
</dbReference>
<keyword evidence="5" id="KW-1133">Transmembrane helix</keyword>
<keyword evidence="4" id="KW-0130">Cell adhesion</keyword>
<feature type="compositionally biased region" description="Acidic residues" evidence="9">
    <location>
        <begin position="565"/>
        <end position="574"/>
    </location>
</feature>
<dbReference type="PANTHER" id="PTHR12035">
    <property type="entry name" value="SIALIC ACID BINDING IMMUNOGLOBULIN-LIKE LECTIN"/>
    <property type="match status" value="1"/>
</dbReference>
<dbReference type="SUPFAM" id="SSF48726">
    <property type="entry name" value="Immunoglobulin"/>
    <property type="match status" value="4"/>
</dbReference>
<dbReference type="GO" id="GO:0005886">
    <property type="term" value="C:plasma membrane"/>
    <property type="evidence" value="ECO:0007669"/>
    <property type="project" value="TreeGrafter"/>
</dbReference>
<dbReference type="InterPro" id="IPR007110">
    <property type="entry name" value="Ig-like_dom"/>
</dbReference>
<dbReference type="GeneTree" id="ENSGT01150000286924"/>
<dbReference type="SMART" id="SM00408">
    <property type="entry name" value="IGc2"/>
    <property type="match status" value="1"/>
</dbReference>
<protein>
    <recommendedName>
        <fullName evidence="10">Ig-like domain-containing protein</fullName>
    </recommendedName>
</protein>
<dbReference type="InterPro" id="IPR051036">
    <property type="entry name" value="SIGLEC"/>
</dbReference>
<dbReference type="GO" id="GO:0030246">
    <property type="term" value="F:carbohydrate binding"/>
    <property type="evidence" value="ECO:0007669"/>
    <property type="project" value="UniProtKB-KW"/>
</dbReference>
<dbReference type="InterPro" id="IPR036179">
    <property type="entry name" value="Ig-like_dom_sf"/>
</dbReference>
<evidence type="ECO:0000259" key="10">
    <source>
        <dbReference type="PROSITE" id="PS50835"/>
    </source>
</evidence>
<dbReference type="Pfam" id="PF08205">
    <property type="entry name" value="C2-set_2"/>
    <property type="match status" value="1"/>
</dbReference>
<reference evidence="11" key="2">
    <citation type="submission" date="2025-09" db="UniProtKB">
        <authorList>
            <consortium name="Ensembl"/>
        </authorList>
    </citation>
    <scope>IDENTIFICATION</scope>
</reference>
<reference evidence="11" key="1">
    <citation type="submission" date="2025-08" db="UniProtKB">
        <authorList>
            <consortium name="Ensembl"/>
        </authorList>
    </citation>
    <scope>IDENTIFICATION</scope>
</reference>
<proteinExistence type="inferred from homology"/>
<dbReference type="Gene3D" id="2.60.40.10">
    <property type="entry name" value="Immunoglobulins"/>
    <property type="match status" value="5"/>
</dbReference>
<evidence type="ECO:0000313" key="12">
    <source>
        <dbReference type="Proteomes" id="UP000694389"/>
    </source>
</evidence>
<dbReference type="GO" id="GO:0007155">
    <property type="term" value="P:cell adhesion"/>
    <property type="evidence" value="ECO:0007669"/>
    <property type="project" value="UniProtKB-KW"/>
</dbReference>
<dbReference type="InterPro" id="IPR013162">
    <property type="entry name" value="CD80_C2-set"/>
</dbReference>
<evidence type="ECO:0000256" key="4">
    <source>
        <dbReference type="ARBA" id="ARBA00022889"/>
    </source>
</evidence>
<dbReference type="AlphaFoldDB" id="A0A8C4DEF2"/>
<evidence type="ECO:0000256" key="5">
    <source>
        <dbReference type="ARBA" id="ARBA00022989"/>
    </source>
</evidence>
<feature type="region of interest" description="Disordered" evidence="9">
    <location>
        <begin position="534"/>
        <end position="616"/>
    </location>
</feature>
<evidence type="ECO:0000256" key="1">
    <source>
        <dbReference type="ARBA" id="ARBA00004479"/>
    </source>
</evidence>
<evidence type="ECO:0000256" key="9">
    <source>
        <dbReference type="SAM" id="MobiDB-lite"/>
    </source>
</evidence>
<evidence type="ECO:0000256" key="7">
    <source>
        <dbReference type="ARBA" id="ARBA00023157"/>
    </source>
</evidence>
<sequence>HWCLRKLPQTFEREITAEAGLCAVIPCSFTPGYGFTVSSVVWFKCEPSKPRCVESDIIFRSNKNRRNIQSGFEGRVSLLDPDVSLNNCSIIINDITESDSGSYQLRVNGIRYRTTDGFTFSPRATVSVKDLTQKPTVMIPLLTEGQHTTLTCTAPGLCSGSRPKITWMWRGTGENHSHITGNITEFKTENLTAVTQRHSSTLTFNPSAEHHGTSVTCKVSFTNNITTEETVTLNVTFKITGNTSAKEGETLNLTCSVESFPPALITWTKLSDKNMQNGTKTCLQEESGMGTFTIHKVTTKDSGQYICTAKHLNNTLKETKPIITGNTTVEWGQTLNLTCSVESFPPSRITWSNLGSNTNLLITLLIIVLIFLKIMFLRCCDSTCVFTVFPKILKHSGCKVQSEVLTCMCISEGLPLPTIRWPLLKNHTEYSFITTVSSYTVNSTVSLSVKDHSNTVVECVSSNEIGEAKENLTVQTDLLNVSYNLCCTCQIDVGQAVEDDQTYYQEAAEDGEGVGEPKDVQYATIDFSVLKRRSPREAANAQETTETEYAEIKKAVKEERKEEERGGEEEENEVLDGKEEDVMIGEDEETKQHAPEEDEGEDTAVYSSVKDIMGEI</sequence>
<dbReference type="InterPro" id="IPR013783">
    <property type="entry name" value="Ig-like_fold"/>
</dbReference>
<keyword evidence="3" id="KW-0430">Lectin</keyword>
<dbReference type="InterPro" id="IPR003599">
    <property type="entry name" value="Ig_sub"/>
</dbReference>
<dbReference type="GO" id="GO:0033691">
    <property type="term" value="F:sialic acid binding"/>
    <property type="evidence" value="ECO:0007669"/>
    <property type="project" value="TreeGrafter"/>
</dbReference>
<evidence type="ECO:0000256" key="3">
    <source>
        <dbReference type="ARBA" id="ARBA00022734"/>
    </source>
</evidence>
<comment type="similarity">
    <text evidence="8">Belongs to the immunoglobulin superfamily. SIGLEC (sialic acid binding Ig-like lectin) family.</text>
</comment>
<dbReference type="Ensembl" id="ENSDLAT00005002704.2">
    <property type="protein sequence ID" value="ENSDLAP00005002615.2"/>
    <property type="gene ID" value="ENSDLAG00005001147.2"/>
</dbReference>
<keyword evidence="2" id="KW-0812">Transmembrane</keyword>
<organism evidence="11 12">
    <name type="scientific">Dicentrarchus labrax</name>
    <name type="common">European seabass</name>
    <name type="synonym">Morone labrax</name>
    <dbReference type="NCBI Taxonomy" id="13489"/>
    <lineage>
        <taxon>Eukaryota</taxon>
        <taxon>Metazoa</taxon>
        <taxon>Chordata</taxon>
        <taxon>Craniata</taxon>
        <taxon>Vertebrata</taxon>
        <taxon>Euteleostomi</taxon>
        <taxon>Actinopterygii</taxon>
        <taxon>Neopterygii</taxon>
        <taxon>Teleostei</taxon>
        <taxon>Neoteleostei</taxon>
        <taxon>Acanthomorphata</taxon>
        <taxon>Eupercaria</taxon>
        <taxon>Moronidae</taxon>
        <taxon>Dicentrarchus</taxon>
    </lineage>
</organism>
<keyword evidence="12" id="KW-1185">Reference proteome</keyword>
<evidence type="ECO:0000256" key="8">
    <source>
        <dbReference type="ARBA" id="ARBA00038361"/>
    </source>
</evidence>